<proteinExistence type="predicted"/>
<dbReference type="Proteomes" id="UP000050455">
    <property type="component" value="Unassembled WGS sequence"/>
</dbReference>
<comment type="caution">
    <text evidence="2">The sequence shown here is derived from an EMBL/GenBank/DDBJ whole genome shotgun (WGS) entry which is preliminary data.</text>
</comment>
<evidence type="ECO:0000313" key="3">
    <source>
        <dbReference type="Proteomes" id="UP000050455"/>
    </source>
</evidence>
<gene>
    <name evidence="2" type="ORF">ALO64_00863</name>
</gene>
<evidence type="ECO:0000313" key="2">
    <source>
        <dbReference type="EMBL" id="KPX80397.1"/>
    </source>
</evidence>
<evidence type="ECO:0000256" key="1">
    <source>
        <dbReference type="SAM" id="SignalP"/>
    </source>
</evidence>
<accession>A0A0P9U7E9</accession>
<keyword evidence="1" id="KW-0732">Signal</keyword>
<feature type="signal peptide" evidence="1">
    <location>
        <begin position="1"/>
        <end position="18"/>
    </location>
</feature>
<dbReference type="EMBL" id="LJQT01000456">
    <property type="protein sequence ID" value="KPX80397.1"/>
    <property type="molecule type" value="Genomic_DNA"/>
</dbReference>
<protein>
    <submittedName>
        <fullName evidence="2">Uncharacterized protein</fullName>
    </submittedName>
</protein>
<dbReference type="RefSeq" id="WP_044344620.1">
    <property type="nucleotide sequence ID" value="NZ_JYHE01000070.1"/>
</dbReference>
<reference evidence="2 3" key="1">
    <citation type="submission" date="2015-09" db="EMBL/GenBank/DDBJ databases">
        <title>Genome announcement of multiple Pseudomonas syringae strains.</title>
        <authorList>
            <person name="Thakur S."/>
            <person name="Wang P.W."/>
            <person name="Gong Y."/>
            <person name="Weir B.S."/>
            <person name="Guttman D.S."/>
        </authorList>
    </citation>
    <scope>NUCLEOTIDE SEQUENCE [LARGE SCALE GENOMIC DNA]</scope>
    <source>
        <strain evidence="2 3">ICMP6289</strain>
    </source>
</reference>
<feature type="chain" id="PRO_5006169553" evidence="1">
    <location>
        <begin position="19"/>
        <end position="165"/>
    </location>
</feature>
<sequence length="165" mass="17970">MKFITAAVIAFIALPVFADSKSDDMARVKMIQDGIKICDAKGFATVGEKDTCVSGYTAKANGLYPPRGSEDYSKKHYAGLGKSAAEGALQKLQREWGTAQKGGYFSARRKPGVVTKKAIVQEGWWIQVHVLGARQTQDDPWFIECKGGKTLNIVRRCPLGKGGEE</sequence>
<keyword evidence="3" id="KW-1185">Reference proteome</keyword>
<organism evidence="2 3">
    <name type="scientific">Pseudomonas meliae</name>
    <dbReference type="NCBI Taxonomy" id="86176"/>
    <lineage>
        <taxon>Bacteria</taxon>
        <taxon>Pseudomonadati</taxon>
        <taxon>Pseudomonadota</taxon>
        <taxon>Gammaproteobacteria</taxon>
        <taxon>Pseudomonadales</taxon>
        <taxon>Pseudomonadaceae</taxon>
        <taxon>Pseudomonas</taxon>
    </lineage>
</organism>
<name>A0A0P9U7E9_9PSED</name>
<dbReference type="AlphaFoldDB" id="A0A0P9U7E9"/>
<dbReference type="PATRIC" id="fig|86176.4.peg.944"/>